<dbReference type="AlphaFoldDB" id="A0AAV4XBK9"/>
<sequence>MVLLLCSCFKCQAFSLRNTCSYKEAGNTFQDILQRTCNIVHHNITIYLRGGIWGLCSNPFISFNSMEEDVTRARIVVYDAHIQAYSSLCSPIIDTKAFSLHPLSFLELYFFILEANSLATDSLRFNVVWEDKRYCSFIP</sequence>
<protein>
    <recommendedName>
        <fullName evidence="3">Secreted protein</fullName>
    </recommendedName>
</protein>
<reference evidence="1 2" key="1">
    <citation type="submission" date="2021-06" db="EMBL/GenBank/DDBJ databases">
        <title>Caerostris extrusa draft genome.</title>
        <authorList>
            <person name="Kono N."/>
            <person name="Arakawa K."/>
        </authorList>
    </citation>
    <scope>NUCLEOTIDE SEQUENCE [LARGE SCALE GENOMIC DNA]</scope>
</reference>
<comment type="caution">
    <text evidence="1">The sequence shown here is derived from an EMBL/GenBank/DDBJ whole genome shotgun (WGS) entry which is preliminary data.</text>
</comment>
<gene>
    <name evidence="1" type="ORF">CEXT_141791</name>
</gene>
<dbReference type="EMBL" id="BPLR01000079">
    <property type="protein sequence ID" value="GIY91997.1"/>
    <property type="molecule type" value="Genomic_DNA"/>
</dbReference>
<organism evidence="1 2">
    <name type="scientific">Caerostris extrusa</name>
    <name type="common">Bark spider</name>
    <name type="synonym">Caerostris bankana</name>
    <dbReference type="NCBI Taxonomy" id="172846"/>
    <lineage>
        <taxon>Eukaryota</taxon>
        <taxon>Metazoa</taxon>
        <taxon>Ecdysozoa</taxon>
        <taxon>Arthropoda</taxon>
        <taxon>Chelicerata</taxon>
        <taxon>Arachnida</taxon>
        <taxon>Araneae</taxon>
        <taxon>Araneomorphae</taxon>
        <taxon>Entelegynae</taxon>
        <taxon>Araneoidea</taxon>
        <taxon>Araneidae</taxon>
        <taxon>Caerostris</taxon>
    </lineage>
</organism>
<accession>A0AAV4XBK9</accession>
<dbReference type="Proteomes" id="UP001054945">
    <property type="component" value="Unassembled WGS sequence"/>
</dbReference>
<name>A0AAV4XBK9_CAEEX</name>
<evidence type="ECO:0008006" key="3">
    <source>
        <dbReference type="Google" id="ProtNLM"/>
    </source>
</evidence>
<evidence type="ECO:0000313" key="2">
    <source>
        <dbReference type="Proteomes" id="UP001054945"/>
    </source>
</evidence>
<evidence type="ECO:0000313" key="1">
    <source>
        <dbReference type="EMBL" id="GIY91997.1"/>
    </source>
</evidence>
<proteinExistence type="predicted"/>
<keyword evidence="2" id="KW-1185">Reference proteome</keyword>